<dbReference type="GeneID" id="36321627"/>
<dbReference type="EMBL" id="JPQZ01000095">
    <property type="protein sequence ID" value="KKO74238.1"/>
    <property type="molecule type" value="Genomic_DNA"/>
</dbReference>
<dbReference type="VEuPathDB" id="MicrosporidiaDB:AAJ76_950002"/>
<reference evidence="1 2" key="1">
    <citation type="journal article" date="2015" name="Environ. Microbiol.">
        <title>Genome analyses suggest the presence of polyploidy and recent human-driven expansions in eight global populations of the honeybee pathogen Nosema ceranae.</title>
        <authorList>
            <person name="Pelin A."/>
            <person name="Selman M."/>
            <person name="Aris-Brosou S."/>
            <person name="Farinelli L."/>
            <person name="Corradi N."/>
        </authorList>
    </citation>
    <scope>NUCLEOTIDE SEQUENCE [LARGE SCALE GENOMIC DNA]</scope>
    <source>
        <strain evidence="1 2">PA08 1199</strain>
    </source>
</reference>
<dbReference type="AlphaFoldDB" id="A0A0F9WME7"/>
<evidence type="ECO:0000313" key="1">
    <source>
        <dbReference type="EMBL" id="KKO74238.1"/>
    </source>
</evidence>
<dbReference type="RefSeq" id="XP_024329980.1">
    <property type="nucleotide sequence ID" value="XM_024476671.1"/>
</dbReference>
<accession>A0A0F9WME7</accession>
<sequence length="401" mass="47205">RKQCNQISTGNNNTSQFPEQENFKLGKIIIDNTLDLGKELQPKSTQSSVLNNPIFDTMNSQCFQAANNEILENPVIKKLKLDDNSKCITSENARHPKKIFQNSSNIYYSSTSNRFKPKRQYDGALNPDKAINDQNDNIKCEEIITYKDKKDLMNKLYDFYAKKFNVYLISKKNLNYNSAFQNETVQFNNQQSTNLDLFLDFYREALSRLKSAFDKAKNEQISILNKGFILGNKDKKFIFELSKFKRCYCTRKRSLNTSIERQIKNIEESYFFKESSCESIKEIIVECNMFLKEVVKYFMSRNLSIYLCDYTIPLIYNECEDISQRFTNISRNLQLEFIFVIIKMLIERLESFEEFLVGADYNLLLFFYSVTHLSTDIKWLIFPLNVIMDNIDKKYECSESN</sequence>
<gene>
    <name evidence="1" type="ORF">AAJ76_950002</name>
</gene>
<comment type="caution">
    <text evidence="1">The sequence shown here is derived from an EMBL/GenBank/DDBJ whole genome shotgun (WGS) entry which is preliminary data.</text>
</comment>
<dbReference type="Proteomes" id="UP000034350">
    <property type="component" value="Unassembled WGS sequence"/>
</dbReference>
<proteinExistence type="predicted"/>
<feature type="non-terminal residue" evidence="1">
    <location>
        <position position="1"/>
    </location>
</feature>
<organism evidence="1 2">
    <name type="scientific">Vairimorpha ceranae</name>
    <dbReference type="NCBI Taxonomy" id="40302"/>
    <lineage>
        <taxon>Eukaryota</taxon>
        <taxon>Fungi</taxon>
        <taxon>Fungi incertae sedis</taxon>
        <taxon>Microsporidia</taxon>
        <taxon>Nosematidae</taxon>
        <taxon>Vairimorpha</taxon>
    </lineage>
</organism>
<evidence type="ECO:0000313" key="2">
    <source>
        <dbReference type="Proteomes" id="UP000034350"/>
    </source>
</evidence>
<protein>
    <submittedName>
        <fullName evidence="1">Uncharacterized protein</fullName>
    </submittedName>
</protein>
<name>A0A0F9WME7_9MICR</name>
<keyword evidence="2" id="KW-1185">Reference proteome</keyword>
<dbReference type="VEuPathDB" id="MicrosporidiaDB:NCER_101215"/>